<feature type="domain" description="LTD" evidence="1">
    <location>
        <begin position="887"/>
        <end position="1068"/>
    </location>
</feature>
<dbReference type="STRING" id="153721.MYP_3351"/>
<accession>A0A098LI47</accession>
<comment type="caution">
    <text evidence="2">The sequence shown here is derived from an EMBL/GenBank/DDBJ whole genome shotgun (WGS) entry which is preliminary data.</text>
</comment>
<dbReference type="AlphaFoldDB" id="A0A098LI47"/>
<dbReference type="NCBIfam" id="TIGR04183">
    <property type="entry name" value="Por_Secre_tail"/>
    <property type="match status" value="1"/>
</dbReference>
<dbReference type="Gene3D" id="2.60.40.1260">
    <property type="entry name" value="Lamin Tail domain"/>
    <property type="match status" value="2"/>
</dbReference>
<dbReference type="InterPro" id="IPR044060">
    <property type="entry name" value="Bacterial_rp_domain"/>
</dbReference>
<evidence type="ECO:0000259" key="1">
    <source>
        <dbReference type="PROSITE" id="PS51841"/>
    </source>
</evidence>
<dbReference type="InterPro" id="IPR001322">
    <property type="entry name" value="Lamin_tail_dom"/>
</dbReference>
<dbReference type="InterPro" id="IPR014867">
    <property type="entry name" value="Spore_coat_CotH_CotH2/3/7"/>
</dbReference>
<dbReference type="Gene3D" id="2.60.120.260">
    <property type="entry name" value="Galactose-binding domain-like"/>
    <property type="match status" value="1"/>
</dbReference>
<dbReference type="InterPro" id="IPR059177">
    <property type="entry name" value="GH29D-like_dom"/>
</dbReference>
<dbReference type="Pfam" id="PF18998">
    <property type="entry name" value="Flg_new_2"/>
    <property type="match status" value="1"/>
</dbReference>
<reference evidence="2 3" key="1">
    <citation type="submission" date="2014-09" db="EMBL/GenBank/DDBJ databases">
        <title>Sporocytophaga myxococcoides PG-01 genome sequencing.</title>
        <authorList>
            <person name="Liu L."/>
            <person name="Gao P.J."/>
            <person name="Chen G.J."/>
            <person name="Wang L.S."/>
        </authorList>
    </citation>
    <scope>NUCLEOTIDE SEQUENCE [LARGE SCALE GENOMIC DNA]</scope>
    <source>
        <strain evidence="2 3">PG-01</strain>
    </source>
</reference>
<evidence type="ECO:0000313" key="3">
    <source>
        <dbReference type="Proteomes" id="UP000030185"/>
    </source>
</evidence>
<dbReference type="InterPro" id="IPR026444">
    <property type="entry name" value="Secre_tail"/>
</dbReference>
<dbReference type="PROSITE" id="PS51841">
    <property type="entry name" value="LTD"/>
    <property type="match status" value="2"/>
</dbReference>
<dbReference type="eggNOG" id="COG1404">
    <property type="taxonomic scope" value="Bacteria"/>
</dbReference>
<evidence type="ECO:0000313" key="2">
    <source>
        <dbReference type="EMBL" id="GAL86122.1"/>
    </source>
</evidence>
<dbReference type="Proteomes" id="UP000030185">
    <property type="component" value="Unassembled WGS sequence"/>
</dbReference>
<dbReference type="eggNOG" id="COG2273">
    <property type="taxonomic scope" value="Bacteria"/>
</dbReference>
<keyword evidence="3" id="KW-1185">Reference proteome</keyword>
<dbReference type="Pfam" id="PF13290">
    <property type="entry name" value="CHB_HEX_C_1"/>
    <property type="match status" value="1"/>
</dbReference>
<sequence length="1149" mass="129098">MVINEVCSNNVSDTPDEENNYEDWIELYNAGNAPVNLKGYRIADRHPAASIWNLPDITLAPDAHLLLFASGENRSVTVHHWETAVTENDTWKYITPASDLPANWRSINFDDSDWKSGQGVVGYGDNGLLTIVPKGTLSLFMRKKFTVVDTSEILQAILHIDYDDGFVAHLNGVEIARANIKNISPGRWDPAENEREALVEKGGSYEKFTVQKDVLKRALVNGTNVLTVQVHNHVTSGLKSDLAVRAFLSFGMKGEESQFSPTPSWFNEPLQMFHTNFKLSNNGSELLYLFDPASKVIDQLVIPQMRENNSYGRTPDGAAFHNIFVNTTPGLANTAGYSGYCNDVITFSLDGGFYSSSQSLTLGGSSEIRYTLDGSDPHKTSALYSTPISITSTTVVKAACYSATLTAPKVYTKTYFINENIDLPVFSISTEPDNFFHPQTGIYVLGPGADSINSPHFGANFWFDWERPVHIEYYDKQKNRCFEVDAGARIFGNYSRANSMKSLAIMMRDKYDAPEINYKFFPYKNINRFKSIVLRNSGSDFNTTHLMDGFIQMSVLGKTALDIQAYRPSVVFINGQYWGIHNIREKLNEDYVESNSGVSANSVDMLDAWAKQIEGSNDLYALEWQAANSNMNNQSNFNAVADNFDLDNMIDFFATEIYISNWDWPTNNIKAWRPQTGNKKYRYILYDTDISLGLWNLQTASFNQLRKAMSKDMGPHAGIFFNLTKNVDFRNRFINRSADLMNTIFTPQNLSQLLSAMKDSIASDMPRHLARWNGWIGYWDSEIKNRMDFFNARPAPARAQMVSEFNLVKQVEVTLNVMPAGAGVIKINTIYPDTYPWKGIYFDGVPVTVTAVPNPGYTFTHWEVPALIPAGSSDKTVTLNVNLKETFTAYFTGSPAPLDLKISEINYHSEDAMESGDWVEIFNNGTSDVDISNWTFKDFNDYNKYVFPANTVIPANGRLVLCNDPVKFHQVYPSITNYIGPFEFDLSNSGDMIRLYDHLGNCYVSFSYDDEAPWDKAADGKGYTLELRDPSFDESLPGSWMTYCKYGSPGVPYNHCVTNIIAREAAEDILSVYPNPNNGSFFLDVKNTDYSLHGLRVMNQLGEVVYADNNSHHASSMSLELSNVPDGVYYLMIVTDKGALSKKVVKMSK</sequence>
<dbReference type="Pfam" id="PF00932">
    <property type="entry name" value="LTD"/>
    <property type="match status" value="2"/>
</dbReference>
<gene>
    <name evidence="2" type="ORF">MYP_3351</name>
</gene>
<dbReference type="Pfam" id="PF08757">
    <property type="entry name" value="CotH"/>
    <property type="match status" value="1"/>
</dbReference>
<dbReference type="Pfam" id="PF18962">
    <property type="entry name" value="Por_Secre_tail"/>
    <property type="match status" value="1"/>
</dbReference>
<feature type="domain" description="LTD" evidence="1">
    <location>
        <begin position="1"/>
        <end position="156"/>
    </location>
</feature>
<dbReference type="eggNOG" id="COG1409">
    <property type="taxonomic scope" value="Bacteria"/>
</dbReference>
<proteinExistence type="predicted"/>
<dbReference type="SUPFAM" id="SSF74853">
    <property type="entry name" value="Lamin A/C globular tail domain"/>
    <property type="match status" value="2"/>
</dbReference>
<protein>
    <recommendedName>
        <fullName evidence="1">LTD domain-containing protein</fullName>
    </recommendedName>
</protein>
<organism evidence="2 3">
    <name type="scientific">Sporocytophaga myxococcoides</name>
    <dbReference type="NCBI Taxonomy" id="153721"/>
    <lineage>
        <taxon>Bacteria</taxon>
        <taxon>Pseudomonadati</taxon>
        <taxon>Bacteroidota</taxon>
        <taxon>Cytophagia</taxon>
        <taxon>Cytophagales</taxon>
        <taxon>Cytophagaceae</taxon>
        <taxon>Sporocytophaga</taxon>
    </lineage>
</organism>
<name>A0A098LI47_9BACT</name>
<dbReference type="EMBL" id="BBLT01000006">
    <property type="protein sequence ID" value="GAL86122.1"/>
    <property type="molecule type" value="Genomic_DNA"/>
</dbReference>
<dbReference type="InterPro" id="IPR036415">
    <property type="entry name" value="Lamin_tail_dom_sf"/>
</dbReference>